<reference evidence="4" key="1">
    <citation type="journal article" date="2021" name="PeerJ">
        <title>Extensive microbial diversity within the chicken gut microbiome revealed by metagenomics and culture.</title>
        <authorList>
            <person name="Gilroy R."/>
            <person name="Ravi A."/>
            <person name="Getino M."/>
            <person name="Pursley I."/>
            <person name="Horton D.L."/>
            <person name="Alikhan N.F."/>
            <person name="Baker D."/>
            <person name="Gharbi K."/>
            <person name="Hall N."/>
            <person name="Watson M."/>
            <person name="Adriaenssens E.M."/>
            <person name="Foster-Nyarko E."/>
            <person name="Jarju S."/>
            <person name="Secka A."/>
            <person name="Antonio M."/>
            <person name="Oren A."/>
            <person name="Chaudhuri R.R."/>
            <person name="La Ragione R."/>
            <person name="Hildebrand F."/>
            <person name="Pallen M.J."/>
        </authorList>
    </citation>
    <scope>NUCLEOTIDE SEQUENCE</scope>
    <source>
        <strain evidence="4">CHK169-4300</strain>
    </source>
</reference>
<accession>A0A9D2G0E0</accession>
<evidence type="ECO:0000313" key="5">
    <source>
        <dbReference type="Proteomes" id="UP000824106"/>
    </source>
</evidence>
<protein>
    <submittedName>
        <fullName evidence="4">Helix-turn-helix domain-containing protein</fullName>
    </submittedName>
</protein>
<organism evidence="4 5">
    <name type="scientific">Candidatus Atopostipes pullistercoris</name>
    <dbReference type="NCBI Taxonomy" id="2838467"/>
    <lineage>
        <taxon>Bacteria</taxon>
        <taxon>Bacillati</taxon>
        <taxon>Bacillota</taxon>
        <taxon>Bacilli</taxon>
        <taxon>Lactobacillales</taxon>
        <taxon>Carnobacteriaceae</taxon>
        <taxon>Atopostipes</taxon>
    </lineage>
</organism>
<feature type="domain" description="Mga helix-turn-helix" evidence="3">
    <location>
        <begin position="81"/>
        <end position="159"/>
    </location>
</feature>
<dbReference type="InterPro" id="IPR007737">
    <property type="entry name" value="Mga_HTH"/>
</dbReference>
<dbReference type="EMBL" id="DXAZ01000051">
    <property type="protein sequence ID" value="HIZ70843.1"/>
    <property type="molecule type" value="Genomic_DNA"/>
</dbReference>
<dbReference type="PANTHER" id="PTHR30185">
    <property type="entry name" value="CRYPTIC BETA-GLUCOSIDE BGL OPERON ANTITERMINATOR"/>
    <property type="match status" value="1"/>
</dbReference>
<dbReference type="Pfam" id="PF05043">
    <property type="entry name" value="Mga"/>
    <property type="match status" value="1"/>
</dbReference>
<dbReference type="PANTHER" id="PTHR30185:SF18">
    <property type="entry name" value="TRANSCRIPTIONAL REGULATOR MTLR"/>
    <property type="match status" value="1"/>
</dbReference>
<evidence type="ECO:0000256" key="2">
    <source>
        <dbReference type="ARBA" id="ARBA00023163"/>
    </source>
</evidence>
<keyword evidence="2" id="KW-0804">Transcription</keyword>
<evidence type="ECO:0000256" key="1">
    <source>
        <dbReference type="ARBA" id="ARBA00023015"/>
    </source>
</evidence>
<sequence>MWRLISTKDQSKMEMLKLFYETNEPITIDRLSKETKSSPRSVKNYLKELRGTIEEIGGEFQSSSEGVNFKIPTNIGIDYFQKQLFKKSLGFILLEKIFFNETLTNEQLINELFISQSTLNRSVNSLNSALESYGLKLKTSPYKVIGEEYLIRNFYTSYFVEAYTANEWPFENLDKEFVEKLLPSASDYYQSTSDVMSYPHFRFRFAVDLVRNLKGYSVELPLSENDSMSALYDKLTTEIEHEIEDLTFDHPLEKKSYVNALAVCQLNISKKLLNQQLLQDETLKKQLNEVKQMIDFLTEHFELKAENQTNLIVEMNKALLFFSRSKEQLQPKEFILFTPRDYFLVSHYQKKYTTFYDMVLQNITLLCKNRGFQPTEDTLNYLIYLLISKWSGLTKQLFNRYHSIVVKVYSPLSFRHAQNIVESLISDLPRSLEVSVLEEPIVNEEVLSTIDFDILVTTQTLFLNIEQPIIFMYRTRSSHQYDELQYLIRKIAEQKEKNAREKFMNKKIPHLQDKKSKFNVIT</sequence>
<name>A0A9D2G0E0_9LACT</name>
<dbReference type="Gene3D" id="1.10.10.10">
    <property type="entry name" value="Winged helix-like DNA-binding domain superfamily/Winged helix DNA-binding domain"/>
    <property type="match status" value="1"/>
</dbReference>
<keyword evidence="1" id="KW-0805">Transcription regulation</keyword>
<dbReference type="InterPro" id="IPR036388">
    <property type="entry name" value="WH-like_DNA-bd_sf"/>
</dbReference>
<dbReference type="AlphaFoldDB" id="A0A9D2G0E0"/>
<gene>
    <name evidence="4" type="ORF">H9808_03620</name>
</gene>
<dbReference type="Proteomes" id="UP000824106">
    <property type="component" value="Unassembled WGS sequence"/>
</dbReference>
<evidence type="ECO:0000313" key="4">
    <source>
        <dbReference type="EMBL" id="HIZ70843.1"/>
    </source>
</evidence>
<reference evidence="4" key="2">
    <citation type="submission" date="2021-04" db="EMBL/GenBank/DDBJ databases">
        <authorList>
            <person name="Gilroy R."/>
        </authorList>
    </citation>
    <scope>NUCLEOTIDE SEQUENCE</scope>
    <source>
        <strain evidence="4">CHK169-4300</strain>
    </source>
</reference>
<dbReference type="InterPro" id="IPR050661">
    <property type="entry name" value="BglG_antiterminators"/>
</dbReference>
<proteinExistence type="predicted"/>
<comment type="caution">
    <text evidence="4">The sequence shown here is derived from an EMBL/GenBank/DDBJ whole genome shotgun (WGS) entry which is preliminary data.</text>
</comment>
<evidence type="ECO:0000259" key="3">
    <source>
        <dbReference type="Pfam" id="PF05043"/>
    </source>
</evidence>